<dbReference type="VEuPathDB" id="VectorBase:GAUT019125"/>
<dbReference type="Proteomes" id="UP000078200">
    <property type="component" value="Unassembled WGS sequence"/>
</dbReference>
<dbReference type="AlphaFoldDB" id="A0A1A9UXQ2"/>
<name>A0A1A9UXQ2_GLOAU</name>
<accession>A0A1A9UXQ2</accession>
<protein>
    <submittedName>
        <fullName evidence="1">Uncharacterized protein</fullName>
    </submittedName>
</protein>
<keyword evidence="2" id="KW-1185">Reference proteome</keyword>
<evidence type="ECO:0000313" key="1">
    <source>
        <dbReference type="EnsemblMetazoa" id="GAUT019125-PA"/>
    </source>
</evidence>
<sequence>MSSILRPLTTIPNALTGAYMIGGIYVFAASKIFGKTMIPLDFIDFRKQSNVIVHDTFARLIIHSKLIYFKERSSHQRHWGQVNATLCFFQRLLILRLTMAQNNRSSE</sequence>
<organism evidence="1 2">
    <name type="scientific">Glossina austeni</name>
    <name type="common">Savannah tsetse fly</name>
    <dbReference type="NCBI Taxonomy" id="7395"/>
    <lineage>
        <taxon>Eukaryota</taxon>
        <taxon>Metazoa</taxon>
        <taxon>Ecdysozoa</taxon>
        <taxon>Arthropoda</taxon>
        <taxon>Hexapoda</taxon>
        <taxon>Insecta</taxon>
        <taxon>Pterygota</taxon>
        <taxon>Neoptera</taxon>
        <taxon>Endopterygota</taxon>
        <taxon>Diptera</taxon>
        <taxon>Brachycera</taxon>
        <taxon>Muscomorpha</taxon>
        <taxon>Hippoboscoidea</taxon>
        <taxon>Glossinidae</taxon>
        <taxon>Glossina</taxon>
    </lineage>
</organism>
<proteinExistence type="predicted"/>
<evidence type="ECO:0000313" key="2">
    <source>
        <dbReference type="Proteomes" id="UP000078200"/>
    </source>
</evidence>
<dbReference type="EnsemblMetazoa" id="GAUT019125-RA">
    <property type="protein sequence ID" value="GAUT019125-PA"/>
    <property type="gene ID" value="GAUT019125"/>
</dbReference>
<reference evidence="1" key="1">
    <citation type="submission" date="2020-05" db="UniProtKB">
        <authorList>
            <consortium name="EnsemblMetazoa"/>
        </authorList>
    </citation>
    <scope>IDENTIFICATION</scope>
    <source>
        <strain evidence="1">TTRI</strain>
    </source>
</reference>